<evidence type="ECO:0000313" key="7">
    <source>
        <dbReference type="EMBL" id="RLM25991.1"/>
    </source>
</evidence>
<dbReference type="InterPro" id="IPR003313">
    <property type="entry name" value="AraC-bd"/>
</dbReference>
<feature type="domain" description="HTH araC/xylS-type" evidence="5">
    <location>
        <begin position="177"/>
        <end position="280"/>
    </location>
</feature>
<dbReference type="InterPro" id="IPR011051">
    <property type="entry name" value="RmlC_Cupin_sf"/>
</dbReference>
<evidence type="ECO:0000313" key="9">
    <source>
        <dbReference type="Proteomes" id="UP000285972"/>
    </source>
</evidence>
<gene>
    <name evidence="7" type="ORF">BIY26_08405</name>
    <name evidence="6" type="ORF">BN1221_03403</name>
</gene>
<name>A0A0G4JY69_9GAMM</name>
<feature type="compositionally biased region" description="Polar residues" evidence="4">
    <location>
        <begin position="288"/>
        <end position="305"/>
    </location>
</feature>
<keyword evidence="2 6" id="KW-0238">DNA-binding</keyword>
<dbReference type="InterPro" id="IPR009057">
    <property type="entry name" value="Homeodomain-like_sf"/>
</dbReference>
<dbReference type="Proteomes" id="UP000044377">
    <property type="component" value="Unassembled WGS sequence"/>
</dbReference>
<keyword evidence="8" id="KW-1185">Reference proteome</keyword>
<dbReference type="PANTHER" id="PTHR43280">
    <property type="entry name" value="ARAC-FAMILY TRANSCRIPTIONAL REGULATOR"/>
    <property type="match status" value="1"/>
</dbReference>
<evidence type="ECO:0000256" key="2">
    <source>
        <dbReference type="ARBA" id="ARBA00023125"/>
    </source>
</evidence>
<dbReference type="RefSeq" id="WP_072065863.1">
    <property type="nucleotide sequence ID" value="NZ_CP014137.1"/>
</dbReference>
<evidence type="ECO:0000259" key="5">
    <source>
        <dbReference type="PROSITE" id="PS01124"/>
    </source>
</evidence>
<organism evidence="6 8">
    <name type="scientific">Brenneria goodwinii</name>
    <dbReference type="NCBI Taxonomy" id="1109412"/>
    <lineage>
        <taxon>Bacteria</taxon>
        <taxon>Pseudomonadati</taxon>
        <taxon>Pseudomonadota</taxon>
        <taxon>Gammaproteobacteria</taxon>
        <taxon>Enterobacterales</taxon>
        <taxon>Pectobacteriaceae</taxon>
        <taxon>Brenneria</taxon>
    </lineage>
</organism>
<dbReference type="GO" id="GO:0003700">
    <property type="term" value="F:DNA-binding transcription factor activity"/>
    <property type="evidence" value="ECO:0007669"/>
    <property type="project" value="InterPro"/>
</dbReference>
<dbReference type="STRING" id="1109412.BN1221_03403"/>
<dbReference type="PROSITE" id="PS01124">
    <property type="entry name" value="HTH_ARAC_FAMILY_2"/>
    <property type="match status" value="1"/>
</dbReference>
<dbReference type="SMART" id="SM00342">
    <property type="entry name" value="HTH_ARAC"/>
    <property type="match status" value="1"/>
</dbReference>
<dbReference type="Proteomes" id="UP000285972">
    <property type="component" value="Unassembled WGS sequence"/>
</dbReference>
<keyword evidence="1" id="KW-0805">Transcription regulation</keyword>
<reference evidence="8" key="2">
    <citation type="submission" date="2015-01" db="EMBL/GenBank/DDBJ databases">
        <authorList>
            <person name="Paterson Steve"/>
        </authorList>
    </citation>
    <scope>NUCLEOTIDE SEQUENCE [LARGE SCALE GENOMIC DNA]</scope>
    <source>
        <strain evidence="8">OBR1</strain>
    </source>
</reference>
<evidence type="ECO:0000256" key="4">
    <source>
        <dbReference type="SAM" id="MobiDB-lite"/>
    </source>
</evidence>
<dbReference type="InterPro" id="IPR018060">
    <property type="entry name" value="HTH_AraC"/>
</dbReference>
<dbReference type="SUPFAM" id="SSF46689">
    <property type="entry name" value="Homeodomain-like"/>
    <property type="match status" value="2"/>
</dbReference>
<dbReference type="Pfam" id="PF02311">
    <property type="entry name" value="AraC_binding"/>
    <property type="match status" value="1"/>
</dbReference>
<dbReference type="GO" id="GO:0043565">
    <property type="term" value="F:sequence-specific DNA binding"/>
    <property type="evidence" value="ECO:0007669"/>
    <property type="project" value="InterPro"/>
</dbReference>
<dbReference type="SUPFAM" id="SSF51182">
    <property type="entry name" value="RmlC-like cupins"/>
    <property type="match status" value="1"/>
</dbReference>
<dbReference type="AlphaFoldDB" id="A0A0G4JY69"/>
<dbReference type="InterPro" id="IPR014710">
    <property type="entry name" value="RmlC-like_jellyroll"/>
</dbReference>
<protein>
    <submittedName>
        <fullName evidence="6 7">DNA-binding protein</fullName>
    </submittedName>
</protein>
<dbReference type="GeneID" id="70905968"/>
<keyword evidence="3" id="KW-0804">Transcription</keyword>
<reference evidence="7 9" key="3">
    <citation type="submission" date="2016-09" db="EMBL/GenBank/DDBJ databases">
        <authorList>
            <person name="Doonan J."/>
            <person name="Pachebat J.A."/>
            <person name="Golyshin P.N."/>
            <person name="Denman S."/>
            <person name="Mcdonald J.E."/>
        </authorList>
    </citation>
    <scope>NUCLEOTIDE SEQUENCE [LARGE SCALE GENOMIC DNA]</scope>
    <source>
        <strain evidence="7 9">FRB141</strain>
    </source>
</reference>
<evidence type="ECO:0000256" key="3">
    <source>
        <dbReference type="ARBA" id="ARBA00023163"/>
    </source>
</evidence>
<proteinExistence type="predicted"/>
<evidence type="ECO:0000313" key="8">
    <source>
        <dbReference type="Proteomes" id="UP000044377"/>
    </source>
</evidence>
<dbReference type="Pfam" id="PF12833">
    <property type="entry name" value="HTH_18"/>
    <property type="match status" value="1"/>
</dbReference>
<evidence type="ECO:0000256" key="1">
    <source>
        <dbReference type="ARBA" id="ARBA00023015"/>
    </source>
</evidence>
<reference evidence="6" key="1">
    <citation type="submission" date="2015-01" db="EMBL/GenBank/DDBJ databases">
        <authorList>
            <person name="Xiang T."/>
            <person name="Song Y."/>
            <person name="Huang L."/>
            <person name="Wang B."/>
            <person name="Wu P."/>
        </authorList>
    </citation>
    <scope>NUCLEOTIDE SEQUENCE [LARGE SCALE GENOMIC DNA]</scope>
    <source>
        <strain evidence="6">OBR1</strain>
    </source>
</reference>
<dbReference type="Gene3D" id="1.10.10.60">
    <property type="entry name" value="Homeodomain-like"/>
    <property type="match status" value="2"/>
</dbReference>
<evidence type="ECO:0000313" key="6">
    <source>
        <dbReference type="EMBL" id="CPR18786.1"/>
    </source>
</evidence>
<dbReference type="EMBL" id="MJLX01000017">
    <property type="protein sequence ID" value="RLM25991.1"/>
    <property type="molecule type" value="Genomic_DNA"/>
</dbReference>
<feature type="region of interest" description="Disordered" evidence="4">
    <location>
        <begin position="288"/>
        <end position="311"/>
    </location>
</feature>
<dbReference type="EMBL" id="CGIG01000001">
    <property type="protein sequence ID" value="CPR18786.1"/>
    <property type="molecule type" value="Genomic_DNA"/>
</dbReference>
<dbReference type="PANTHER" id="PTHR43280:SF17">
    <property type="entry name" value="ARAC-TYPE DNA-BINDING DOMAIN-CONTAINING PROTEIN"/>
    <property type="match status" value="1"/>
</dbReference>
<dbReference type="Gene3D" id="2.60.120.10">
    <property type="entry name" value="Jelly Rolls"/>
    <property type="match status" value="1"/>
</dbReference>
<accession>A0A0G4JY69</accession>
<sequence length="311" mass="35492">MRQFFCQPDSPMSDRPCLAWASKVDQYQGPYSRLMHMHPETVELILITEGTGSIFIGNRTYPVKRGDLVIYNSLVVHDEYLENGTSLLCCGIRNIVKRGMRPNTFIPGGAVPVFPLYQHFSNVFLLMNTIFMMLGSAAEKKVSMTQDMTQVLLDYINSNILVELDDCADPRDDSLPASIKNFIDQHFYEPIQLDTLARKFRASSFYISHEFKKTYGYSPMDYLIKRRLGEAQTLLTTAEGKAMENITEIAYRVGFANLSHFHNYFKNKVRGKTPGQYRSEYLMENNSPGSGQNMLLQGHSQISSLNKRDNT</sequence>